<evidence type="ECO:0000313" key="2">
    <source>
        <dbReference type="EMBL" id="KTG11429.1"/>
    </source>
</evidence>
<keyword evidence="3" id="KW-1185">Reference proteome</keyword>
<name>A0A0W1RCJ6_9EURY</name>
<proteinExistence type="predicted"/>
<dbReference type="EMBL" id="LOPU01000004">
    <property type="protein sequence ID" value="KTG11429.1"/>
    <property type="molecule type" value="Genomic_DNA"/>
</dbReference>
<dbReference type="OrthoDB" id="102225at2157"/>
<dbReference type="RefSeq" id="WP_058580162.1">
    <property type="nucleotide sequence ID" value="NZ_LOPU01000004.1"/>
</dbReference>
<dbReference type="Gene3D" id="3.40.1350.10">
    <property type="match status" value="1"/>
</dbReference>
<dbReference type="STRING" id="1514971.AUR64_04020"/>
<evidence type="ECO:0000256" key="1">
    <source>
        <dbReference type="SAM" id="MobiDB-lite"/>
    </source>
</evidence>
<dbReference type="Proteomes" id="UP000054387">
    <property type="component" value="Unassembled WGS sequence"/>
</dbReference>
<dbReference type="InterPro" id="IPR011856">
    <property type="entry name" value="tRNA_endonuc-like_dom_sf"/>
</dbReference>
<protein>
    <recommendedName>
        <fullName evidence="4">DUF4268 domain-containing protein</fullName>
    </recommendedName>
</protein>
<gene>
    <name evidence="2" type="ORF">AUR64_04020</name>
</gene>
<comment type="caution">
    <text evidence="2">The sequence shown here is derived from an EMBL/GenBank/DDBJ whole genome shotgun (WGS) entry which is preliminary data.</text>
</comment>
<accession>A0A0W1RCJ6</accession>
<evidence type="ECO:0008006" key="4">
    <source>
        <dbReference type="Google" id="ProtNLM"/>
    </source>
</evidence>
<dbReference type="GO" id="GO:0003676">
    <property type="term" value="F:nucleic acid binding"/>
    <property type="evidence" value="ECO:0007669"/>
    <property type="project" value="InterPro"/>
</dbReference>
<reference evidence="2 3" key="1">
    <citation type="submission" date="2015-12" db="EMBL/GenBank/DDBJ databases">
        <title>Haloprofundus marisrubri gen. nov., sp. nov., an extremely halophilic archaeon isolated from the Discovery deep brine-seawater interface in the Red Sea.</title>
        <authorList>
            <person name="Zhang G."/>
            <person name="Stingl U."/>
            <person name="Rashid M."/>
        </authorList>
    </citation>
    <scope>NUCLEOTIDE SEQUENCE [LARGE SCALE GENOMIC DNA]</scope>
    <source>
        <strain evidence="2 3">SB9</strain>
    </source>
</reference>
<organism evidence="2 3">
    <name type="scientific">Haloprofundus marisrubri</name>
    <dbReference type="NCBI Taxonomy" id="1514971"/>
    <lineage>
        <taxon>Archaea</taxon>
        <taxon>Methanobacteriati</taxon>
        <taxon>Methanobacteriota</taxon>
        <taxon>Stenosarchaea group</taxon>
        <taxon>Halobacteria</taxon>
        <taxon>Halobacteriales</taxon>
        <taxon>Haloferacaceae</taxon>
        <taxon>Haloprofundus</taxon>
    </lineage>
</organism>
<feature type="region of interest" description="Disordered" evidence="1">
    <location>
        <begin position="198"/>
        <end position="219"/>
    </location>
</feature>
<sequence length="371" mass="42490">MELYHVSEDDLQRIPETSVDYERTLEKQLVRTHAATIGGEDLLYLSRQEGPSDDQTTFDLIAVDANGDIVILELKRDRTPRDIISQALDYASGLRNTTYETLADWYEEFRQAHDIETPTPSALNEAHADYFELDEPLSEREFNQDQRLLLLADEFDEKTISVADFLREHGIDVICVTHQSFRSEEGLHLLTTEAIRRPLREEPQSMGEDGSRDGPTTRKAEQQLAFWKRVKEEIASRNSPLNNGWTPKNNTACNLKTVAGAPIQGGCKVNEQVVEMRFIIKDDAELYRTLNESQEEIEDRISTALSTTTLAEYQSEWIAPTETTATKDRGKFIVRRSIDFDDEKKLMEGVQWLVEVGDVFFEVFSEEIESE</sequence>
<dbReference type="AlphaFoldDB" id="A0A0W1RCJ6"/>
<evidence type="ECO:0000313" key="3">
    <source>
        <dbReference type="Proteomes" id="UP000054387"/>
    </source>
</evidence>